<sequence length="607" mass="66609">MTETVEPLSSNVVNYLVWRYLQEAGYRNAALQLSRSWIRDPESLPFAKNITPQTLIRILQDGLWLDKLQAETGHGQKRYRFGTDHGVPYSANHGELLQAHADEEIPVPRPQIEEETNGAVTDPAPRKGTARRKRKVNGVEPRTDVHTNGDVMEIDINGHTHVTNSVRGGSETAISEAESSNVEIPISTLSIGQSTEIQTEKPPKAVDLDESITFLTSTMRNQKSSQPWGSVDHILWGPPGSKLLLTAGNSLLRIMQLPTHTSNGISDGDMTSKPLALDVPFPLSDFRVTAVCWTSRLSLALATEEKCPNELGQGTSVNKLWKLADGGRDIRLLASVGETITALRWNESTKSLLMIAMSAMDVGGRDGSIKIWKEEEQDPAWEAFTESAILDAAWMGDASIIVSGVDYLEIFEIGDTLKPQRSFETSETWDKVKYDPLSGIISCLSTAEQEKGFLGVIHPNEPTRLQVLDYPDIYLSDFDVQPRPNSNSASPHAPVLLAAGSMSGVARLYDANEPFKCLKIFNTGARHQINAVAFSPDGSLLATAGCDAVTVWSLDHSEVPKAVWFCKDLSDDWDFTVVAEINLGWDPDGSRLSVTLADQIAVIDIPR</sequence>
<evidence type="ECO:0000256" key="2">
    <source>
        <dbReference type="ARBA" id="ARBA00022574"/>
    </source>
</evidence>
<protein>
    <submittedName>
        <fullName evidence="6">WD40 repeat-like protein</fullName>
    </submittedName>
</protein>
<dbReference type="AlphaFoldDB" id="A0A9P4JEG0"/>
<evidence type="ECO:0000256" key="5">
    <source>
        <dbReference type="SAM" id="MobiDB-lite"/>
    </source>
</evidence>
<dbReference type="Proteomes" id="UP000799536">
    <property type="component" value="Unassembled WGS sequence"/>
</dbReference>
<proteinExistence type="predicted"/>
<dbReference type="EMBL" id="ML994186">
    <property type="protein sequence ID" value="KAF2197927.1"/>
    <property type="molecule type" value="Genomic_DNA"/>
</dbReference>
<dbReference type="InterPro" id="IPR045183">
    <property type="entry name" value="Ebi-like"/>
</dbReference>
<dbReference type="GO" id="GO:0003714">
    <property type="term" value="F:transcription corepressor activity"/>
    <property type="evidence" value="ECO:0007669"/>
    <property type="project" value="InterPro"/>
</dbReference>
<dbReference type="InterPro" id="IPR001680">
    <property type="entry name" value="WD40_rpt"/>
</dbReference>
<evidence type="ECO:0000256" key="3">
    <source>
        <dbReference type="ARBA" id="ARBA00022737"/>
    </source>
</evidence>
<keyword evidence="2" id="KW-0853">WD repeat</keyword>
<keyword evidence="4" id="KW-0539">Nucleus</keyword>
<dbReference type="Gene3D" id="2.130.10.10">
    <property type="entry name" value="YVTN repeat-like/Quinoprotein amine dehydrogenase"/>
    <property type="match status" value="1"/>
</dbReference>
<comment type="caution">
    <text evidence="6">The sequence shown here is derived from an EMBL/GenBank/DDBJ whole genome shotgun (WGS) entry which is preliminary data.</text>
</comment>
<reference evidence="6" key="1">
    <citation type="journal article" date="2020" name="Stud. Mycol.">
        <title>101 Dothideomycetes genomes: a test case for predicting lifestyles and emergence of pathogens.</title>
        <authorList>
            <person name="Haridas S."/>
            <person name="Albert R."/>
            <person name="Binder M."/>
            <person name="Bloem J."/>
            <person name="Labutti K."/>
            <person name="Salamov A."/>
            <person name="Andreopoulos B."/>
            <person name="Baker S."/>
            <person name="Barry K."/>
            <person name="Bills G."/>
            <person name="Bluhm B."/>
            <person name="Cannon C."/>
            <person name="Castanera R."/>
            <person name="Culley D."/>
            <person name="Daum C."/>
            <person name="Ezra D."/>
            <person name="Gonzalez J."/>
            <person name="Henrissat B."/>
            <person name="Kuo A."/>
            <person name="Liang C."/>
            <person name="Lipzen A."/>
            <person name="Lutzoni F."/>
            <person name="Magnuson J."/>
            <person name="Mondo S."/>
            <person name="Nolan M."/>
            <person name="Ohm R."/>
            <person name="Pangilinan J."/>
            <person name="Park H.-J."/>
            <person name="Ramirez L."/>
            <person name="Alfaro M."/>
            <person name="Sun H."/>
            <person name="Tritt A."/>
            <person name="Yoshinaga Y."/>
            <person name="Zwiers L.-H."/>
            <person name="Turgeon B."/>
            <person name="Goodwin S."/>
            <person name="Spatafora J."/>
            <person name="Crous P."/>
            <person name="Grigoriev I."/>
        </authorList>
    </citation>
    <scope>NUCLEOTIDE SEQUENCE</scope>
    <source>
        <strain evidence="6">ATCC 74209</strain>
    </source>
</reference>
<comment type="subcellular location">
    <subcellularLocation>
        <location evidence="1">Nucleus</location>
    </subcellularLocation>
</comment>
<dbReference type="Pfam" id="PF08513">
    <property type="entry name" value="LisH"/>
    <property type="match status" value="1"/>
</dbReference>
<dbReference type="InterPro" id="IPR036322">
    <property type="entry name" value="WD40_repeat_dom_sf"/>
</dbReference>
<dbReference type="PANTHER" id="PTHR22846">
    <property type="entry name" value="WD40 REPEAT PROTEIN"/>
    <property type="match status" value="1"/>
</dbReference>
<evidence type="ECO:0000256" key="1">
    <source>
        <dbReference type="ARBA" id="ARBA00004123"/>
    </source>
</evidence>
<evidence type="ECO:0000313" key="6">
    <source>
        <dbReference type="EMBL" id="KAF2197927.1"/>
    </source>
</evidence>
<organism evidence="6 7">
    <name type="scientific">Delitschia confertaspora ATCC 74209</name>
    <dbReference type="NCBI Taxonomy" id="1513339"/>
    <lineage>
        <taxon>Eukaryota</taxon>
        <taxon>Fungi</taxon>
        <taxon>Dikarya</taxon>
        <taxon>Ascomycota</taxon>
        <taxon>Pezizomycotina</taxon>
        <taxon>Dothideomycetes</taxon>
        <taxon>Pleosporomycetidae</taxon>
        <taxon>Pleosporales</taxon>
        <taxon>Delitschiaceae</taxon>
        <taxon>Delitschia</taxon>
    </lineage>
</organism>
<evidence type="ECO:0000313" key="7">
    <source>
        <dbReference type="Proteomes" id="UP000799536"/>
    </source>
</evidence>
<dbReference type="OrthoDB" id="1367865at2759"/>
<name>A0A9P4JEG0_9PLEO</name>
<dbReference type="InterPro" id="IPR015943">
    <property type="entry name" value="WD40/YVTN_repeat-like_dom_sf"/>
</dbReference>
<feature type="region of interest" description="Disordered" evidence="5">
    <location>
        <begin position="109"/>
        <end position="146"/>
    </location>
</feature>
<dbReference type="Pfam" id="PF00400">
    <property type="entry name" value="WD40"/>
    <property type="match status" value="1"/>
</dbReference>
<dbReference type="SUPFAM" id="SSF50978">
    <property type="entry name" value="WD40 repeat-like"/>
    <property type="match status" value="1"/>
</dbReference>
<dbReference type="GO" id="GO:0006357">
    <property type="term" value="P:regulation of transcription by RNA polymerase II"/>
    <property type="evidence" value="ECO:0007669"/>
    <property type="project" value="TreeGrafter"/>
</dbReference>
<keyword evidence="3" id="KW-0677">Repeat</keyword>
<dbReference type="InterPro" id="IPR006594">
    <property type="entry name" value="LisH"/>
</dbReference>
<gene>
    <name evidence="6" type="ORF">GQ43DRAFT_434736</name>
</gene>
<dbReference type="Gene3D" id="1.20.960.30">
    <property type="match status" value="1"/>
</dbReference>
<evidence type="ECO:0000256" key="4">
    <source>
        <dbReference type="ARBA" id="ARBA00023242"/>
    </source>
</evidence>
<keyword evidence="7" id="KW-1185">Reference proteome</keyword>
<dbReference type="PANTHER" id="PTHR22846:SF2">
    <property type="entry name" value="F-BOX-LIKE_WD REPEAT-CONTAINING PROTEIN EBI"/>
    <property type="match status" value="1"/>
</dbReference>
<dbReference type="SMART" id="SM00320">
    <property type="entry name" value="WD40"/>
    <property type="match status" value="3"/>
</dbReference>
<dbReference type="GO" id="GO:0034967">
    <property type="term" value="C:Set3 complex"/>
    <property type="evidence" value="ECO:0007669"/>
    <property type="project" value="TreeGrafter"/>
</dbReference>
<accession>A0A9P4JEG0</accession>